<dbReference type="Proteomes" id="UP000315349">
    <property type="component" value="Chromosome"/>
</dbReference>
<sequence length="132" mass="14921">MARIESMLVDQISVVNSEGEPSIILVIQSFLFHQGAKIPGRCWMETPEGHAVNKSGPFEFTIQCTGEVCMCRLHTTQTYHAIQIDSRKDLASTVPTVEQQESNRDEEPPSLLRWRPTFSIEHDKLEVTHAPC</sequence>
<accession>A0A518GJR9</accession>
<protein>
    <submittedName>
        <fullName evidence="1">Uncharacterized protein</fullName>
    </submittedName>
</protein>
<evidence type="ECO:0000313" key="2">
    <source>
        <dbReference type="Proteomes" id="UP000315349"/>
    </source>
</evidence>
<name>A0A518GJR9_9PLAN</name>
<reference evidence="1 2" key="1">
    <citation type="submission" date="2019-02" db="EMBL/GenBank/DDBJ databases">
        <title>Deep-cultivation of Planctomycetes and their phenomic and genomic characterization uncovers novel biology.</title>
        <authorList>
            <person name="Wiegand S."/>
            <person name="Jogler M."/>
            <person name="Boedeker C."/>
            <person name="Pinto D."/>
            <person name="Vollmers J."/>
            <person name="Rivas-Marin E."/>
            <person name="Kohn T."/>
            <person name="Peeters S.H."/>
            <person name="Heuer A."/>
            <person name="Rast P."/>
            <person name="Oberbeckmann S."/>
            <person name="Bunk B."/>
            <person name="Jeske O."/>
            <person name="Meyerdierks A."/>
            <person name="Storesund J.E."/>
            <person name="Kallscheuer N."/>
            <person name="Luecker S."/>
            <person name="Lage O.M."/>
            <person name="Pohl T."/>
            <person name="Merkel B.J."/>
            <person name="Hornburger P."/>
            <person name="Mueller R.-W."/>
            <person name="Bruemmer F."/>
            <person name="Labrenz M."/>
            <person name="Spormann A.M."/>
            <person name="Op den Camp H."/>
            <person name="Overmann J."/>
            <person name="Amann R."/>
            <person name="Jetten M.S.M."/>
            <person name="Mascher T."/>
            <person name="Medema M.H."/>
            <person name="Devos D.P."/>
            <person name="Kaster A.-K."/>
            <person name="Ovreas L."/>
            <person name="Rohde M."/>
            <person name="Galperin M.Y."/>
            <person name="Jogler C."/>
        </authorList>
    </citation>
    <scope>NUCLEOTIDE SEQUENCE [LARGE SCALE GENOMIC DNA]</scope>
    <source>
        <strain evidence="1 2">Spb1</strain>
    </source>
</reference>
<organism evidence="1 2">
    <name type="scientific">Planctopirus ephydatiae</name>
    <dbReference type="NCBI Taxonomy" id="2528019"/>
    <lineage>
        <taxon>Bacteria</taxon>
        <taxon>Pseudomonadati</taxon>
        <taxon>Planctomycetota</taxon>
        <taxon>Planctomycetia</taxon>
        <taxon>Planctomycetales</taxon>
        <taxon>Planctomycetaceae</taxon>
        <taxon>Planctopirus</taxon>
    </lineage>
</organism>
<dbReference type="KEGG" id="peh:Spb1_06930"/>
<dbReference type="AlphaFoldDB" id="A0A518GJR9"/>
<gene>
    <name evidence="1" type="ORF">Spb1_06930</name>
</gene>
<proteinExistence type="predicted"/>
<keyword evidence="2" id="KW-1185">Reference proteome</keyword>
<evidence type="ECO:0000313" key="1">
    <source>
        <dbReference type="EMBL" id="QDV28828.1"/>
    </source>
</evidence>
<dbReference type="EMBL" id="CP036299">
    <property type="protein sequence ID" value="QDV28828.1"/>
    <property type="molecule type" value="Genomic_DNA"/>
</dbReference>